<gene>
    <name evidence="3" type="ORF">Cadr_000023278</name>
</gene>
<keyword evidence="4" id="KW-1185">Reference proteome</keyword>
<dbReference type="Proteomes" id="UP000299084">
    <property type="component" value="Unassembled WGS sequence"/>
</dbReference>
<proteinExistence type="predicted"/>
<feature type="region of interest" description="Disordered" evidence="1">
    <location>
        <begin position="297"/>
        <end position="322"/>
    </location>
</feature>
<keyword evidence="2" id="KW-0812">Transmembrane</keyword>
<comment type="caution">
    <text evidence="3">The sequence shown here is derived from an EMBL/GenBank/DDBJ whole genome shotgun (WGS) entry which is preliminary data.</text>
</comment>
<accession>A0A5N4CKS0</accession>
<dbReference type="AlphaFoldDB" id="A0A5N4CKS0"/>
<evidence type="ECO:0000313" key="4">
    <source>
        <dbReference type="Proteomes" id="UP000299084"/>
    </source>
</evidence>
<sequence length="376" mass="40439">MRRKTCRPVHAGFSLGKALWVKVTTPGRGAVPSQTSDASGGCRAPHWPGIHKCFSQMCSPWNEQVPLLLAGARLLRISTAHGSAPAGERQTQPEMPSARKGSKGGCLCFEILSRKGLFSGSPSNLPQYNNWTWHVTFHTRSCSIWHAGVWFCVCQLLCSALLFWLGRGRGNLTLVAAKSEEGLKIPASGPGAQRWSQCLRSRGQGMGLHGSGSKVTGKPPASWPGPRKIRRERVSKRRSIKWIVECLVHGPLEGFHETGCKARREAVLLLLPPPGKRAPGPAPWTIAHVKQAWRSGSVSQGGWAGPGGPTSHLQPPASPTQNSPEIVHGCGCYLEVSLPPPLDSLEAVGHVHFARHSFLFSAGKKVGKTFAEGAKA</sequence>
<evidence type="ECO:0000256" key="1">
    <source>
        <dbReference type="SAM" id="MobiDB-lite"/>
    </source>
</evidence>
<organism evidence="3 4">
    <name type="scientific">Camelus dromedarius</name>
    <name type="common">Dromedary</name>
    <name type="synonym">Arabian camel</name>
    <dbReference type="NCBI Taxonomy" id="9838"/>
    <lineage>
        <taxon>Eukaryota</taxon>
        <taxon>Metazoa</taxon>
        <taxon>Chordata</taxon>
        <taxon>Craniata</taxon>
        <taxon>Vertebrata</taxon>
        <taxon>Euteleostomi</taxon>
        <taxon>Mammalia</taxon>
        <taxon>Eutheria</taxon>
        <taxon>Laurasiatheria</taxon>
        <taxon>Artiodactyla</taxon>
        <taxon>Tylopoda</taxon>
        <taxon>Camelidae</taxon>
        <taxon>Camelus</taxon>
    </lineage>
</organism>
<feature type="transmembrane region" description="Helical" evidence="2">
    <location>
        <begin position="144"/>
        <end position="165"/>
    </location>
</feature>
<keyword evidence="2" id="KW-1133">Transmembrane helix</keyword>
<keyword evidence="2" id="KW-0472">Membrane</keyword>
<evidence type="ECO:0000256" key="2">
    <source>
        <dbReference type="SAM" id="Phobius"/>
    </source>
</evidence>
<name>A0A5N4CKS0_CAMDR</name>
<reference evidence="3 4" key="1">
    <citation type="journal article" date="2019" name="Mol. Ecol. Resour.">
        <title>Improving Illumina assemblies with Hi-C and long reads: an example with the North African dromedary.</title>
        <authorList>
            <person name="Elbers J.P."/>
            <person name="Rogers M.F."/>
            <person name="Perelman P.L."/>
            <person name="Proskuryakova A.A."/>
            <person name="Serdyukova N.A."/>
            <person name="Johnson W.E."/>
            <person name="Horin P."/>
            <person name="Corander J."/>
            <person name="Murphy D."/>
            <person name="Burger P.A."/>
        </authorList>
    </citation>
    <scope>NUCLEOTIDE SEQUENCE [LARGE SCALE GENOMIC DNA]</scope>
    <source>
        <strain evidence="3">Drom800</strain>
        <tissue evidence="3">Blood</tissue>
    </source>
</reference>
<protein>
    <submittedName>
        <fullName evidence="3">Uncharacterized protein</fullName>
    </submittedName>
</protein>
<dbReference type="EMBL" id="JWIN03000023">
    <property type="protein sequence ID" value="KAB1258974.1"/>
    <property type="molecule type" value="Genomic_DNA"/>
</dbReference>
<evidence type="ECO:0000313" key="3">
    <source>
        <dbReference type="EMBL" id="KAB1258974.1"/>
    </source>
</evidence>
<feature type="region of interest" description="Disordered" evidence="1">
    <location>
        <begin position="208"/>
        <end position="230"/>
    </location>
</feature>